<accession>X0S3W4</accession>
<feature type="domain" description="GLUG" evidence="1">
    <location>
        <begin position="107"/>
        <end position="132"/>
    </location>
</feature>
<comment type="caution">
    <text evidence="2">The sequence shown here is derived from an EMBL/GenBank/DDBJ whole genome shotgun (WGS) entry which is preliminary data.</text>
</comment>
<name>X0S3W4_9ZZZZ</name>
<feature type="non-terminal residue" evidence="2">
    <location>
        <position position="1"/>
    </location>
</feature>
<evidence type="ECO:0000313" key="2">
    <source>
        <dbReference type="EMBL" id="GAF70612.1"/>
    </source>
</evidence>
<dbReference type="Pfam" id="PF07581">
    <property type="entry name" value="Glug"/>
    <property type="match status" value="1"/>
</dbReference>
<gene>
    <name evidence="2" type="ORF">S01H1_00119</name>
</gene>
<evidence type="ECO:0000259" key="1">
    <source>
        <dbReference type="Pfam" id="PF07581"/>
    </source>
</evidence>
<reference evidence="2" key="1">
    <citation type="journal article" date="2014" name="Front. Microbiol.">
        <title>High frequency of phylogenetically diverse reductive dehalogenase-homologous genes in deep subseafloor sedimentary metagenomes.</title>
        <authorList>
            <person name="Kawai M."/>
            <person name="Futagami T."/>
            <person name="Toyoda A."/>
            <person name="Takaki Y."/>
            <person name="Nishi S."/>
            <person name="Hori S."/>
            <person name="Arai W."/>
            <person name="Tsubouchi T."/>
            <person name="Morono Y."/>
            <person name="Uchiyama I."/>
            <person name="Ito T."/>
            <person name="Fujiyama A."/>
            <person name="Inagaki F."/>
            <person name="Takami H."/>
        </authorList>
    </citation>
    <scope>NUCLEOTIDE SEQUENCE</scope>
    <source>
        <strain evidence="2">Expedition CK06-06</strain>
    </source>
</reference>
<dbReference type="InterPro" id="IPR011493">
    <property type="entry name" value="GLUG"/>
</dbReference>
<protein>
    <recommendedName>
        <fullName evidence="1">GLUG domain-containing protein</fullName>
    </recommendedName>
</protein>
<dbReference type="EMBL" id="BARS01000035">
    <property type="protein sequence ID" value="GAF70612.1"/>
    <property type="molecule type" value="Genomic_DNA"/>
</dbReference>
<proteinExistence type="predicted"/>
<dbReference type="AlphaFoldDB" id="X0S3W4"/>
<sequence length="634" mass="66144">IQTDATTGDCVIGGFCAGATTCVFEGCTATGDVIVDINTTGVVYVGGFLGQAAAGTTTINECFAYGGVSFAGPGPAQVGGFVGNTTETITKCGAEGDVENSSAHATTNCSGGFVGNGATPSSIANCYAKGNVCEDGISHADANIGGFVGLLSSGTIATSYSAGAVYATGAPTNGGGFGGVDSSGTWTNCFWDKTTSGWTTSAGGTGKTTAEMHLEATFTNWDFDDVWDMASFTRAPGSGTAVWLSKVGDYDNFKEGVNDADSFMVQLASTNTVLWMEAFDNLIIGTSGDEWVMKSNNLDTPLTPNSWGVKQQTTYGSKNVQAMKVNETILFVDYVGRKLREMTFSYQNEKYVAPDLTALAEHITKSGITSMAYQRSPEPMVWATLGDGTLIAVTYDREQDVVAWATYPVGGTDVVVQSVCVTPGTTEDRVTISVRRKINSASVTYIEELASRTFTAIEDCFFVDSGITVANSPASVTIAGLTHLIGETVKVLGDGVEYTPTAVVNGDGEVTISTKVAKAQVGLAITSLVQPMRIVVDTQGGTSLGSITRINEIVAVFLDTGAAQYGSSEDDMHDIDFTDERLVNNSEITGLFSGEVVLSMPGGFTSQNSIIIKSEAPLPCTLAALVARMDVTGR</sequence>
<dbReference type="Gene3D" id="2.160.20.110">
    <property type="match status" value="1"/>
</dbReference>
<organism evidence="2">
    <name type="scientific">marine sediment metagenome</name>
    <dbReference type="NCBI Taxonomy" id="412755"/>
    <lineage>
        <taxon>unclassified sequences</taxon>
        <taxon>metagenomes</taxon>
        <taxon>ecological metagenomes</taxon>
    </lineage>
</organism>